<keyword evidence="2" id="KW-1185">Reference proteome</keyword>
<reference evidence="1 2" key="1">
    <citation type="submission" date="2009-12" db="EMBL/GenBank/DDBJ databases">
        <title>Genome Sequence of Prevotella buccalis ATCC 35310.</title>
        <authorList>
            <person name="Durkin A.S."/>
            <person name="Madupu R."/>
            <person name="Torralba M."/>
            <person name="Methe B."/>
            <person name="Sutton G."/>
            <person name="Strausberg R.L."/>
            <person name="Nelson K.E."/>
        </authorList>
    </citation>
    <scope>NUCLEOTIDE SEQUENCE [LARGE SCALE GENOMIC DNA]</scope>
    <source>
        <strain evidence="1 2">ATCC 35310</strain>
    </source>
</reference>
<comment type="caution">
    <text evidence="1">The sequence shown here is derived from an EMBL/GenBank/DDBJ whole genome shotgun (WGS) entry which is preliminary data.</text>
</comment>
<gene>
    <name evidence="1" type="ORF">HMPREF0650_1262</name>
</gene>
<accession>D1W468</accession>
<organism evidence="1 2">
    <name type="scientific">Hoylesella buccalis ATCC 35310</name>
    <dbReference type="NCBI Taxonomy" id="679190"/>
    <lineage>
        <taxon>Bacteria</taxon>
        <taxon>Pseudomonadati</taxon>
        <taxon>Bacteroidota</taxon>
        <taxon>Bacteroidia</taxon>
        <taxon>Bacteroidales</taxon>
        <taxon>Prevotellaceae</taxon>
        <taxon>Hoylesella</taxon>
    </lineage>
</organism>
<name>D1W468_9BACT</name>
<dbReference type="AlphaFoldDB" id="D1W468"/>
<protein>
    <submittedName>
        <fullName evidence="1">Uncharacterized protein</fullName>
    </submittedName>
</protein>
<dbReference type="STRING" id="679190.HMPREF0650_1262"/>
<proteinExistence type="predicted"/>
<dbReference type="EMBL" id="ADEG01000039">
    <property type="protein sequence ID" value="EFA92515.1"/>
    <property type="molecule type" value="Genomic_DNA"/>
</dbReference>
<sequence>MLVRSVYATAAISLAVVSTIKLSSPQHIYEYASHIIRCVIVWFFSTSQ</sequence>
<dbReference type="Proteomes" id="UP000005283">
    <property type="component" value="Unassembled WGS sequence"/>
</dbReference>
<evidence type="ECO:0000313" key="2">
    <source>
        <dbReference type="Proteomes" id="UP000005283"/>
    </source>
</evidence>
<evidence type="ECO:0000313" key="1">
    <source>
        <dbReference type="EMBL" id="EFA92515.1"/>
    </source>
</evidence>